<dbReference type="InterPro" id="IPR011009">
    <property type="entry name" value="Kinase-like_dom_sf"/>
</dbReference>
<dbReference type="Gene3D" id="3.30.200.20">
    <property type="entry name" value="Phosphorylase Kinase, domain 1"/>
    <property type="match status" value="1"/>
</dbReference>
<dbReference type="InParanoid" id="E9GQN7"/>
<dbReference type="GO" id="GO:0070059">
    <property type="term" value="P:intrinsic apoptotic signaling pathway in response to endoplasmic reticulum stress"/>
    <property type="evidence" value="ECO:0000318"/>
    <property type="project" value="GO_Central"/>
</dbReference>
<dbReference type="HOGENOM" id="CLU_025469_0_0_1"/>
<dbReference type="PANTHER" id="PTHR13954">
    <property type="entry name" value="IRE1-RELATED"/>
    <property type="match status" value="1"/>
</dbReference>
<dbReference type="eggNOG" id="KOG1027">
    <property type="taxonomic scope" value="Eukaryota"/>
</dbReference>
<dbReference type="InterPro" id="IPR045133">
    <property type="entry name" value="IRE1/2-like"/>
</dbReference>
<evidence type="ECO:0000313" key="2">
    <source>
        <dbReference type="EMBL" id="EFX78297.1"/>
    </source>
</evidence>
<dbReference type="EMBL" id="GL732558">
    <property type="protein sequence ID" value="EFX78297.1"/>
    <property type="molecule type" value="Genomic_DNA"/>
</dbReference>
<proteinExistence type="predicted"/>
<dbReference type="SUPFAM" id="SSF56112">
    <property type="entry name" value="Protein kinase-like (PK-like)"/>
    <property type="match status" value="1"/>
</dbReference>
<accession>E9GQN7</accession>
<dbReference type="GO" id="GO:0004521">
    <property type="term" value="F:RNA endonuclease activity"/>
    <property type="evidence" value="ECO:0000318"/>
    <property type="project" value="GO_Central"/>
</dbReference>
<dbReference type="GO" id="GO:0036498">
    <property type="term" value="P:IRE1-mediated unfolded protein response"/>
    <property type="evidence" value="ECO:0000318"/>
    <property type="project" value="GO_Central"/>
</dbReference>
<dbReference type="PROSITE" id="PS50011">
    <property type="entry name" value="PROTEIN_KINASE_DOM"/>
    <property type="match status" value="1"/>
</dbReference>
<dbReference type="FunFam" id="1.10.510.10:FF:002238">
    <property type="match status" value="1"/>
</dbReference>
<name>E9GQN7_DAPPU</name>
<dbReference type="Proteomes" id="UP000000305">
    <property type="component" value="Unassembled WGS sequence"/>
</dbReference>
<dbReference type="InterPro" id="IPR000719">
    <property type="entry name" value="Prot_kinase_dom"/>
</dbReference>
<dbReference type="STRING" id="6669.E9GQN7"/>
<evidence type="ECO:0000313" key="3">
    <source>
        <dbReference type="Proteomes" id="UP000000305"/>
    </source>
</evidence>
<dbReference type="Pfam" id="PF00069">
    <property type="entry name" value="Pkinase"/>
    <property type="match status" value="1"/>
</dbReference>
<sequence length="502" mass="57196">MSKEVLEKESCYEMDFTQRCGDKVDVSKDQKVSIMVKKVKVPIGDKQNKALNCTNCKVTCQYPGNSNISTAESSSCPAFEMEDVGAAALDSDFVSVSWACKVCPGHCLGGVHQYEDFKWYFAQETTDSMEVQQLDEEGITKNWKEKIEKAIETLRLDVLEMKALANDPPTTKPENVQEMMTSTEEDNKKPVGEDEKIVKSLLETTMENGKSTEQIAEIKPLAFKLELGNLMCSGYYRAFFRGSFNGEKVAIKRVRADRTKFHENEEKILNKFNHPNVIKLLQMTQDANYRFYVFELAAGTVDDFCSRDYKGKMPSDDEALKQMAAGLLYIHDKRFAHSNISPYSVFISTSEPVRLMIAKFDSCEPTTNTGTFSIDYFMGGSAEVWMAPELYEYYDYYDGYTDQQPVNSFSIACDTWSMGCLFFYFLTRGVHPYGDDDETIPWKVLMKQKPVKLEEAIRTSNKELSQVYELIRDMIDPQPEKRISLESAVKRLETLFPPSVTA</sequence>
<dbReference type="GO" id="GO:0004674">
    <property type="term" value="F:protein serine/threonine kinase activity"/>
    <property type="evidence" value="ECO:0000318"/>
    <property type="project" value="GO_Central"/>
</dbReference>
<dbReference type="AlphaFoldDB" id="E9GQN7"/>
<gene>
    <name evidence="2" type="ORF">DAPPUDRAFT_246498</name>
</gene>
<dbReference type="GO" id="GO:0051082">
    <property type="term" value="F:unfolded protein binding"/>
    <property type="evidence" value="ECO:0000318"/>
    <property type="project" value="GO_Central"/>
</dbReference>
<organism evidence="2 3">
    <name type="scientific">Daphnia pulex</name>
    <name type="common">Water flea</name>
    <dbReference type="NCBI Taxonomy" id="6669"/>
    <lineage>
        <taxon>Eukaryota</taxon>
        <taxon>Metazoa</taxon>
        <taxon>Ecdysozoa</taxon>
        <taxon>Arthropoda</taxon>
        <taxon>Crustacea</taxon>
        <taxon>Branchiopoda</taxon>
        <taxon>Diplostraca</taxon>
        <taxon>Cladocera</taxon>
        <taxon>Anomopoda</taxon>
        <taxon>Daphniidae</taxon>
        <taxon>Daphnia</taxon>
    </lineage>
</organism>
<dbReference type="GO" id="GO:0005783">
    <property type="term" value="C:endoplasmic reticulum"/>
    <property type="evidence" value="ECO:0000318"/>
    <property type="project" value="GO_Central"/>
</dbReference>
<dbReference type="KEGG" id="dpx:DAPPUDRAFT_246498"/>
<reference evidence="2 3" key="1">
    <citation type="journal article" date="2011" name="Science">
        <title>The ecoresponsive genome of Daphnia pulex.</title>
        <authorList>
            <person name="Colbourne J.K."/>
            <person name="Pfrender M.E."/>
            <person name="Gilbert D."/>
            <person name="Thomas W.K."/>
            <person name="Tucker A."/>
            <person name="Oakley T.H."/>
            <person name="Tokishita S."/>
            <person name="Aerts A."/>
            <person name="Arnold G.J."/>
            <person name="Basu M.K."/>
            <person name="Bauer D.J."/>
            <person name="Caceres C.E."/>
            <person name="Carmel L."/>
            <person name="Casola C."/>
            <person name="Choi J.H."/>
            <person name="Detter J.C."/>
            <person name="Dong Q."/>
            <person name="Dusheyko S."/>
            <person name="Eads B.D."/>
            <person name="Frohlich T."/>
            <person name="Geiler-Samerotte K.A."/>
            <person name="Gerlach D."/>
            <person name="Hatcher P."/>
            <person name="Jogdeo S."/>
            <person name="Krijgsveld J."/>
            <person name="Kriventseva E.V."/>
            <person name="Kultz D."/>
            <person name="Laforsch C."/>
            <person name="Lindquist E."/>
            <person name="Lopez J."/>
            <person name="Manak J.R."/>
            <person name="Muller J."/>
            <person name="Pangilinan J."/>
            <person name="Patwardhan R.P."/>
            <person name="Pitluck S."/>
            <person name="Pritham E.J."/>
            <person name="Rechtsteiner A."/>
            <person name="Rho M."/>
            <person name="Rogozin I.B."/>
            <person name="Sakarya O."/>
            <person name="Salamov A."/>
            <person name="Schaack S."/>
            <person name="Shapiro H."/>
            <person name="Shiga Y."/>
            <person name="Skalitzky C."/>
            <person name="Smith Z."/>
            <person name="Souvorov A."/>
            <person name="Sung W."/>
            <person name="Tang Z."/>
            <person name="Tsuchiya D."/>
            <person name="Tu H."/>
            <person name="Vos H."/>
            <person name="Wang M."/>
            <person name="Wolf Y.I."/>
            <person name="Yamagata H."/>
            <person name="Yamada T."/>
            <person name="Ye Y."/>
            <person name="Shaw J.R."/>
            <person name="Andrews J."/>
            <person name="Crease T.J."/>
            <person name="Tang H."/>
            <person name="Lucas S.M."/>
            <person name="Robertson H.M."/>
            <person name="Bork P."/>
            <person name="Koonin E.V."/>
            <person name="Zdobnov E.M."/>
            <person name="Grigoriev I.V."/>
            <person name="Lynch M."/>
            <person name="Boore J.L."/>
        </authorList>
    </citation>
    <scope>NUCLEOTIDE SEQUENCE [LARGE SCALE GENOMIC DNA]</scope>
</reference>
<feature type="domain" description="Protein kinase" evidence="1">
    <location>
        <begin position="225"/>
        <end position="496"/>
    </location>
</feature>
<dbReference type="OrthoDB" id="5987198at2759"/>
<dbReference type="PhylomeDB" id="E9GQN7"/>
<keyword evidence="3" id="KW-1185">Reference proteome</keyword>
<dbReference type="Gene3D" id="1.10.510.10">
    <property type="entry name" value="Transferase(Phosphotransferase) domain 1"/>
    <property type="match status" value="1"/>
</dbReference>
<protein>
    <recommendedName>
        <fullName evidence="1">Protein kinase domain-containing protein</fullName>
    </recommendedName>
</protein>
<dbReference type="FunFam" id="3.30.200.20:FF:001162">
    <property type="entry name" value="Uncharacterized protein"/>
    <property type="match status" value="1"/>
</dbReference>
<dbReference type="PANTHER" id="PTHR13954:SF6">
    <property type="entry name" value="NON-SPECIFIC SERINE_THREONINE PROTEIN KINASE"/>
    <property type="match status" value="1"/>
</dbReference>
<dbReference type="GO" id="GO:0005524">
    <property type="term" value="F:ATP binding"/>
    <property type="evidence" value="ECO:0007669"/>
    <property type="project" value="InterPro"/>
</dbReference>
<evidence type="ECO:0000259" key="1">
    <source>
        <dbReference type="PROSITE" id="PS50011"/>
    </source>
</evidence>